<evidence type="ECO:0000313" key="5">
    <source>
        <dbReference type="EMBL" id="PAV17306.1"/>
    </source>
</evidence>
<dbReference type="AlphaFoldDB" id="A0A286UCK4"/>
<dbReference type="InterPro" id="IPR036265">
    <property type="entry name" value="HIT-like_sf"/>
</dbReference>
<dbReference type="Gene3D" id="3.30.428.10">
    <property type="entry name" value="HIT-like"/>
    <property type="match status" value="1"/>
</dbReference>
<dbReference type="Pfam" id="PF01230">
    <property type="entry name" value="HIT"/>
    <property type="match status" value="1"/>
</dbReference>
<dbReference type="PANTHER" id="PTHR46648:SF1">
    <property type="entry name" value="ADENOSINE 5'-MONOPHOSPHORAMIDASE HNT1"/>
    <property type="match status" value="1"/>
</dbReference>
<evidence type="ECO:0000259" key="4">
    <source>
        <dbReference type="PROSITE" id="PS51084"/>
    </source>
</evidence>
<sequence length="166" mass="18660">MTSFIINAHVNRPISEKFVPKDRCVFCKIISGKAPAYKIYETEQVIAILDIQPLRKGHVLVIPKDHHSYVSELPEEVAGALGKAVSKVAKAISQALENSALNVVCNQIYAQAVPHVHYHIIPAPRIELSSENTQTSEIYPDNAMSYMDMHRSDLFRQSIYMIHTAF</sequence>
<feature type="active site" description="Tele-AMP-histidine intermediate" evidence="1">
    <location>
        <position position="117"/>
    </location>
</feature>
<dbReference type="PRINTS" id="PR00332">
    <property type="entry name" value="HISTRIAD"/>
</dbReference>
<accession>A0A286UCK4</accession>
<keyword evidence="6" id="KW-1185">Reference proteome</keyword>
<proteinExistence type="predicted"/>
<dbReference type="InterPro" id="IPR001310">
    <property type="entry name" value="Histidine_triad_HIT"/>
</dbReference>
<dbReference type="PROSITE" id="PS51084">
    <property type="entry name" value="HIT_2"/>
    <property type="match status" value="1"/>
</dbReference>
<dbReference type="InterPro" id="IPR011146">
    <property type="entry name" value="HIT-like"/>
</dbReference>
<dbReference type="STRING" id="2282107.A0A286UCK4"/>
<reference evidence="5 6" key="1">
    <citation type="journal article" date="2017" name="Mol. Ecol.">
        <title>Comparative and population genomic landscape of Phellinus noxius: A hypervariable fungus causing root rot in trees.</title>
        <authorList>
            <person name="Chung C.L."/>
            <person name="Lee T.J."/>
            <person name="Akiba M."/>
            <person name="Lee H.H."/>
            <person name="Kuo T.H."/>
            <person name="Liu D."/>
            <person name="Ke H.M."/>
            <person name="Yokoi T."/>
            <person name="Roa M.B."/>
            <person name="Lu M.J."/>
            <person name="Chang Y.Y."/>
            <person name="Ann P.J."/>
            <person name="Tsai J.N."/>
            <person name="Chen C.Y."/>
            <person name="Tzean S.S."/>
            <person name="Ota Y."/>
            <person name="Hattori T."/>
            <person name="Sahashi N."/>
            <person name="Liou R.F."/>
            <person name="Kikuchi T."/>
            <person name="Tsai I.J."/>
        </authorList>
    </citation>
    <scope>NUCLEOTIDE SEQUENCE [LARGE SCALE GENOMIC DNA]</scope>
    <source>
        <strain evidence="5 6">FFPRI411160</strain>
    </source>
</reference>
<protein>
    <submittedName>
        <fullName evidence="5">HIT</fullName>
    </submittedName>
</protein>
<evidence type="ECO:0000256" key="2">
    <source>
        <dbReference type="PIRSR" id="PIRSR601310-3"/>
    </source>
</evidence>
<dbReference type="SUPFAM" id="SSF54197">
    <property type="entry name" value="HIT-like"/>
    <property type="match status" value="1"/>
</dbReference>
<gene>
    <name evidence="5" type="ORF">PNOK_0737000</name>
</gene>
<evidence type="ECO:0000256" key="3">
    <source>
        <dbReference type="PROSITE-ProRule" id="PRU00464"/>
    </source>
</evidence>
<evidence type="ECO:0000256" key="1">
    <source>
        <dbReference type="PIRSR" id="PIRSR601310-1"/>
    </source>
</evidence>
<dbReference type="Proteomes" id="UP000217199">
    <property type="component" value="Unassembled WGS sequence"/>
</dbReference>
<dbReference type="InParanoid" id="A0A286UCK4"/>
<dbReference type="OrthoDB" id="672793at2759"/>
<name>A0A286UCK4_9AGAM</name>
<organism evidence="5 6">
    <name type="scientific">Pyrrhoderma noxium</name>
    <dbReference type="NCBI Taxonomy" id="2282107"/>
    <lineage>
        <taxon>Eukaryota</taxon>
        <taxon>Fungi</taxon>
        <taxon>Dikarya</taxon>
        <taxon>Basidiomycota</taxon>
        <taxon>Agaricomycotina</taxon>
        <taxon>Agaricomycetes</taxon>
        <taxon>Hymenochaetales</taxon>
        <taxon>Hymenochaetaceae</taxon>
        <taxon>Pyrrhoderma</taxon>
    </lineage>
</organism>
<feature type="domain" description="HIT" evidence="4">
    <location>
        <begin position="25"/>
        <end position="133"/>
    </location>
</feature>
<dbReference type="EMBL" id="NBII01000007">
    <property type="protein sequence ID" value="PAV17306.1"/>
    <property type="molecule type" value="Genomic_DNA"/>
</dbReference>
<evidence type="ECO:0000313" key="6">
    <source>
        <dbReference type="Proteomes" id="UP000217199"/>
    </source>
</evidence>
<dbReference type="PANTHER" id="PTHR46648">
    <property type="entry name" value="HIT FAMILY PROTEIN 1"/>
    <property type="match status" value="1"/>
</dbReference>
<dbReference type="GO" id="GO:0003824">
    <property type="term" value="F:catalytic activity"/>
    <property type="evidence" value="ECO:0007669"/>
    <property type="project" value="InterPro"/>
</dbReference>
<feature type="short sequence motif" description="Histidine triad motif" evidence="2 3">
    <location>
        <begin position="115"/>
        <end position="119"/>
    </location>
</feature>
<dbReference type="GO" id="GO:0009117">
    <property type="term" value="P:nucleotide metabolic process"/>
    <property type="evidence" value="ECO:0007669"/>
    <property type="project" value="TreeGrafter"/>
</dbReference>
<comment type="caution">
    <text evidence="5">The sequence shown here is derived from an EMBL/GenBank/DDBJ whole genome shotgun (WGS) entry which is preliminary data.</text>
</comment>